<dbReference type="OMA" id="LNDDECF"/>
<sequence>MNQGGCKPNINDSPAGMTIRVVYSKEQRIGRRTVELVGVFYEYLKAYSGVVDLMERVSAGYGKAAYQALSIFLVVAINKEHTEREIDTMLDTLRLEYNRIGRLEAIYASEDMHAYVREVYGLGVHFPQDAAQYYSCTSRYLDSHQTSTSPRGCLPSREQSWNWSRKEILRTGSDYTLWTKDLKQNFKLNLASKAERENGRSVQYPTQPVVTSGAGLAIYNGTEKRVSPDIMTLSLIYQVLSTKQARVVLNDDECFNQLKCSIKKARSAADTKNSNQRNRLISLYSIISNLLKKLSFSNAYLVLDRVDCMSFRDTVVGCLLDLMKSCPPGLKILVVGQAFDAPDGPIRDEAMI</sequence>
<dbReference type="STRING" id="544711.F0UPA5"/>
<name>F0UPA5_AJEC8</name>
<proteinExistence type="predicted"/>
<dbReference type="OrthoDB" id="4449313at2759"/>
<organism evidence="3">
    <name type="scientific">Ajellomyces capsulatus (strain H88)</name>
    <name type="common">Darling's disease fungus</name>
    <name type="synonym">Histoplasma capsulatum</name>
    <dbReference type="NCBI Taxonomy" id="544711"/>
    <lineage>
        <taxon>Eukaryota</taxon>
        <taxon>Fungi</taxon>
        <taxon>Dikarya</taxon>
        <taxon>Ascomycota</taxon>
        <taxon>Pezizomycotina</taxon>
        <taxon>Eurotiomycetes</taxon>
        <taxon>Eurotiomycetidae</taxon>
        <taxon>Onygenales</taxon>
        <taxon>Ajellomycetaceae</taxon>
        <taxon>Histoplasma</taxon>
    </lineage>
</organism>
<reference evidence="3" key="1">
    <citation type="submission" date="2008-07" db="EMBL/GenBank/DDBJ databases">
        <title>Annotation of Ajellomyces capsulatus strain H88.</title>
        <authorList>
            <person name="Champion M."/>
            <person name="Cuomo C."/>
            <person name="Ma L.-J."/>
            <person name="Henn M.R."/>
            <person name="Sil A."/>
            <person name="Goldman B."/>
            <person name="Young S.K."/>
            <person name="Kodira C.D."/>
            <person name="Zeng Q."/>
            <person name="Koehrsen M."/>
            <person name="Alvarado L."/>
            <person name="Berlin A."/>
            <person name="Borenstein D."/>
            <person name="Chen Z."/>
            <person name="Engels R."/>
            <person name="Freedman E."/>
            <person name="Gellesch M."/>
            <person name="Goldberg J."/>
            <person name="Griggs A."/>
            <person name="Gujja S."/>
            <person name="Heiman D."/>
            <person name="Hepburn T."/>
            <person name="Howarth C."/>
            <person name="Jen D."/>
            <person name="Larson L."/>
            <person name="Lewis B."/>
            <person name="Mehta T."/>
            <person name="Park D."/>
            <person name="Pearson M."/>
            <person name="Roberts A."/>
            <person name="Saif S."/>
            <person name="Shea T."/>
            <person name="Shenoy N."/>
            <person name="Sisk P."/>
            <person name="Stolte C."/>
            <person name="Sykes S."/>
            <person name="Walk T."/>
            <person name="White J."/>
            <person name="Yandava C."/>
            <person name="Klein B."/>
            <person name="McEwen J.G."/>
            <person name="Puccia R."/>
            <person name="Goldman G.H."/>
            <person name="Felipe M.S."/>
            <person name="Nino-Vega G."/>
            <person name="San-Blas G."/>
            <person name="Taylor J."/>
            <person name="Mendoza L."/>
            <person name="Galagan J."/>
            <person name="Nusbaum C."/>
            <person name="Birren B."/>
        </authorList>
    </citation>
    <scope>NUCLEOTIDE SEQUENCE [LARGE SCALE GENOMIC DNA]</scope>
    <source>
        <strain evidence="3">H88</strain>
    </source>
</reference>
<accession>F0UPA5</accession>
<dbReference type="HOGENOM" id="CLU_067586_0_0_1"/>
<evidence type="ECO:0000259" key="1">
    <source>
        <dbReference type="Pfam" id="PF24809"/>
    </source>
</evidence>
<dbReference type="Pfam" id="PF24809">
    <property type="entry name" value="DUF7708"/>
    <property type="match status" value="1"/>
</dbReference>
<evidence type="ECO:0000313" key="2">
    <source>
        <dbReference type="EMBL" id="EGC47757.1"/>
    </source>
</evidence>
<feature type="domain" description="DUF7708" evidence="1">
    <location>
        <begin position="39"/>
        <end position="137"/>
    </location>
</feature>
<evidence type="ECO:0000313" key="3">
    <source>
        <dbReference type="Proteomes" id="UP000008142"/>
    </source>
</evidence>
<protein>
    <submittedName>
        <fullName evidence="2">Predicted protein</fullName>
    </submittedName>
</protein>
<gene>
    <name evidence="2" type="ORF">HCEG_06972</name>
</gene>
<dbReference type="AlphaFoldDB" id="F0UPA5"/>
<dbReference type="VEuPathDB" id="FungiDB:I7I53_01326"/>
<dbReference type="Proteomes" id="UP000008142">
    <property type="component" value="Unassembled WGS sequence"/>
</dbReference>
<dbReference type="InterPro" id="IPR056125">
    <property type="entry name" value="DUF7708"/>
</dbReference>
<dbReference type="EMBL" id="DS990640">
    <property type="protein sequence ID" value="EGC47757.1"/>
    <property type="molecule type" value="Genomic_DNA"/>
</dbReference>